<sequence>MGSSRQLTAYVPLSPNTVSWSVNNIAGGNTALGTVDATGRYTAPTVVPAANTVVVKATSTAYPAKAGSVMLTVTQVQPRLWSLSPASVPAGAFTVRLNGASFPTNVAVKIGDLQASVTRLSASQLQASAVAPATWVGKSQPVQVWATGLGAIGSDVVNLGVSAGAPVPSPAPSPAPPPAPTPAPAPSPAPGPGQGTANLAAARLLEQATFGPNAQAVARLQSLGSNAWLNEQFAMAETPIAVPTDRSMSTASAQMLNRLTDAPDQLRQRVAYALAQVLVISANKNIYPDELVPHLRTLSRHAFGNYRTLLDEVARSPQMDKYLDLANSNRPLGGSAANENFARELMQLFTIGLVRLNADGSPQLDLAGRPVPTYDQAAVQQVALALTGWTYAGSGNNNWENFGGPLVLRDVNHDPRAKSFLGCSLAASQGVEADLKTTLDCLFQHPNTPPFVSLRLIRQLVKSNPSPAYVQRISAVFTNNGSGQRGDLRAVVRAILLDTEACNDSAGTNDGRLRDPVQHIAATLRALNGGFQAGNQLGWEIGRTGQTPLTPPSVFGHYAQLFRLPQTMLNAPEFQIYTPTEATLRGNFLWALLTQPGSNMRVNLQPFTAVAHDTTALINAVDQAFLWGRMPPALRQSLANAINAQPDATQRVQTALYLTLLSGQHAIQH</sequence>
<evidence type="ECO:0000313" key="3">
    <source>
        <dbReference type="Proteomes" id="UP001606302"/>
    </source>
</evidence>
<comment type="caution">
    <text evidence="2">The sequence shown here is derived from an EMBL/GenBank/DDBJ whole genome shotgun (WGS) entry which is preliminary data.</text>
</comment>
<dbReference type="PANTHER" id="PTHR43737">
    <property type="entry name" value="BLL7424 PROTEIN"/>
    <property type="match status" value="1"/>
</dbReference>
<feature type="compositionally biased region" description="Pro residues" evidence="1">
    <location>
        <begin position="167"/>
        <end position="191"/>
    </location>
</feature>
<dbReference type="PANTHER" id="PTHR43737:SF1">
    <property type="entry name" value="DUF1501 DOMAIN-CONTAINING PROTEIN"/>
    <property type="match status" value="1"/>
</dbReference>
<protein>
    <submittedName>
        <fullName evidence="2">DUF1800 family protein</fullName>
    </submittedName>
</protein>
<evidence type="ECO:0000313" key="2">
    <source>
        <dbReference type="EMBL" id="MFG6461347.1"/>
    </source>
</evidence>
<dbReference type="SUPFAM" id="SSF81296">
    <property type="entry name" value="E set domains"/>
    <property type="match status" value="1"/>
</dbReference>
<accession>A0ABW7GHC0</accession>
<dbReference type="EMBL" id="JBIGHX010000002">
    <property type="protein sequence ID" value="MFG6461347.1"/>
    <property type="molecule type" value="Genomic_DNA"/>
</dbReference>
<proteinExistence type="predicted"/>
<dbReference type="Proteomes" id="UP001606302">
    <property type="component" value="Unassembled WGS sequence"/>
</dbReference>
<feature type="region of interest" description="Disordered" evidence="1">
    <location>
        <begin position="166"/>
        <end position="196"/>
    </location>
</feature>
<dbReference type="Gene3D" id="2.60.40.10">
    <property type="entry name" value="Immunoglobulins"/>
    <property type="match status" value="1"/>
</dbReference>
<dbReference type="InterPro" id="IPR014756">
    <property type="entry name" value="Ig_E-set"/>
</dbReference>
<keyword evidence="3" id="KW-1185">Reference proteome</keyword>
<dbReference type="InterPro" id="IPR013783">
    <property type="entry name" value="Ig-like_fold"/>
</dbReference>
<name>A0ABW7GHC0_9BURK</name>
<dbReference type="InterPro" id="IPR014917">
    <property type="entry name" value="DUF1800"/>
</dbReference>
<reference evidence="2 3" key="1">
    <citation type="submission" date="2024-08" db="EMBL/GenBank/DDBJ databases">
        <authorList>
            <person name="Lu H."/>
        </authorList>
    </citation>
    <scope>NUCLEOTIDE SEQUENCE [LARGE SCALE GENOMIC DNA]</scope>
    <source>
        <strain evidence="2 3">DXS20W</strain>
    </source>
</reference>
<dbReference type="RefSeq" id="WP_394510206.1">
    <property type="nucleotide sequence ID" value="NZ_JBIGHX010000002.1"/>
</dbReference>
<organism evidence="2 3">
    <name type="scientific">Pelomonas lactea</name>
    <dbReference type="NCBI Taxonomy" id="3299030"/>
    <lineage>
        <taxon>Bacteria</taxon>
        <taxon>Pseudomonadati</taxon>
        <taxon>Pseudomonadota</taxon>
        <taxon>Betaproteobacteria</taxon>
        <taxon>Burkholderiales</taxon>
        <taxon>Sphaerotilaceae</taxon>
        <taxon>Roseateles</taxon>
    </lineage>
</organism>
<dbReference type="Pfam" id="PF08811">
    <property type="entry name" value="DUF1800"/>
    <property type="match status" value="1"/>
</dbReference>
<gene>
    <name evidence="2" type="ORF">ACG04Q_07145</name>
</gene>
<evidence type="ECO:0000256" key="1">
    <source>
        <dbReference type="SAM" id="MobiDB-lite"/>
    </source>
</evidence>